<name>A0ABV4U836_9BACT</name>
<comment type="caution">
    <text evidence="3">The sequence shown here is derived from an EMBL/GenBank/DDBJ whole genome shotgun (WGS) entry which is preliminary data.</text>
</comment>
<evidence type="ECO:0000256" key="2">
    <source>
        <dbReference type="ARBA" id="ARBA00023235"/>
    </source>
</evidence>
<dbReference type="EMBL" id="JBGUBD010000005">
    <property type="protein sequence ID" value="MFA9478433.1"/>
    <property type="molecule type" value="Genomic_DNA"/>
</dbReference>
<accession>A0ABV4U836</accession>
<keyword evidence="2" id="KW-0413">Isomerase</keyword>
<proteinExistence type="inferred from homology"/>
<comment type="similarity">
    <text evidence="1">Belongs to the PhzF family.</text>
</comment>
<evidence type="ECO:0000256" key="1">
    <source>
        <dbReference type="ARBA" id="ARBA00008270"/>
    </source>
</evidence>
<dbReference type="PIRSF" id="PIRSF016184">
    <property type="entry name" value="PhzC_PhzF"/>
    <property type="match status" value="1"/>
</dbReference>
<gene>
    <name evidence="3" type="ORF">ACERK3_09000</name>
</gene>
<dbReference type="InterPro" id="IPR003719">
    <property type="entry name" value="Phenazine_PhzF-like"/>
</dbReference>
<dbReference type="NCBIfam" id="TIGR00654">
    <property type="entry name" value="PhzF_family"/>
    <property type="match status" value="1"/>
</dbReference>
<evidence type="ECO:0000313" key="3">
    <source>
        <dbReference type="EMBL" id="MFA9478433.1"/>
    </source>
</evidence>
<protein>
    <submittedName>
        <fullName evidence="3">PhzF family phenazine biosynthesis protein</fullName>
    </submittedName>
</protein>
<sequence>MSHAIYHVDAFTDSPFAGNPAAVCLITGELDDDWLQAVATEMNLSETAFVRPIPGGFELRWFTPAAEVELCGHATLAAAHVLWEQQLMGAEKPIAFKTRHRGVLHCELDAESGLIAMDFPADPPAVAEPVAGLIEALGVEPVTVLRSRYDWVVEVEDSAAVREARPNMLALMDIDARGVGLTARGGEADEADFVSRFFAPRLRIDEDAVTGSLHCVLGPYWRRMLGKDVMDAAQLSQRGGRLRVAMREGDERVALAGRAVTVTVGQLLV</sequence>
<dbReference type="Proteomes" id="UP001575105">
    <property type="component" value="Unassembled WGS sequence"/>
</dbReference>
<dbReference type="SUPFAM" id="SSF54506">
    <property type="entry name" value="Diaminopimelate epimerase-like"/>
    <property type="match status" value="1"/>
</dbReference>
<dbReference type="RefSeq" id="WP_425345361.1">
    <property type="nucleotide sequence ID" value="NZ_JBGUBD010000005.1"/>
</dbReference>
<reference evidence="3 4" key="1">
    <citation type="submission" date="2024-08" db="EMBL/GenBank/DDBJ databases">
        <title>Whole-genome sequencing of halo(alkali)philic microorganisms from hypersaline lakes.</title>
        <authorList>
            <person name="Sorokin D.Y."/>
            <person name="Merkel A.Y."/>
            <person name="Messina E."/>
            <person name="Yakimov M."/>
        </authorList>
    </citation>
    <scope>NUCLEOTIDE SEQUENCE [LARGE SCALE GENOMIC DNA]</scope>
    <source>
        <strain evidence="3 4">AB-hyl4</strain>
    </source>
</reference>
<dbReference type="PANTHER" id="PTHR13774">
    <property type="entry name" value="PHENAZINE BIOSYNTHESIS PROTEIN"/>
    <property type="match status" value="1"/>
</dbReference>
<evidence type="ECO:0000313" key="4">
    <source>
        <dbReference type="Proteomes" id="UP001575105"/>
    </source>
</evidence>
<keyword evidence="4" id="KW-1185">Reference proteome</keyword>
<dbReference type="PANTHER" id="PTHR13774:SF17">
    <property type="entry name" value="PHENAZINE BIOSYNTHESIS-LIKE DOMAIN-CONTAINING PROTEIN"/>
    <property type="match status" value="1"/>
</dbReference>
<dbReference type="Gene3D" id="3.10.310.10">
    <property type="entry name" value="Diaminopimelate Epimerase, Chain A, domain 1"/>
    <property type="match status" value="2"/>
</dbReference>
<dbReference type="Pfam" id="PF02567">
    <property type="entry name" value="PhzC-PhzF"/>
    <property type="match status" value="1"/>
</dbReference>
<organism evidence="3 4">
    <name type="scientific">Natronomicrosphaera hydrolytica</name>
    <dbReference type="NCBI Taxonomy" id="3242702"/>
    <lineage>
        <taxon>Bacteria</taxon>
        <taxon>Pseudomonadati</taxon>
        <taxon>Planctomycetota</taxon>
        <taxon>Phycisphaerae</taxon>
        <taxon>Phycisphaerales</taxon>
        <taxon>Phycisphaeraceae</taxon>
        <taxon>Natronomicrosphaera</taxon>
    </lineage>
</organism>